<protein>
    <submittedName>
        <fullName evidence="3">Uncharacterized protein</fullName>
    </submittedName>
</protein>
<comment type="caution">
    <text evidence="3">The sequence shown here is derived from an EMBL/GenBank/DDBJ whole genome shotgun (WGS) entry which is preliminary data.</text>
</comment>
<evidence type="ECO:0000313" key="4">
    <source>
        <dbReference type="Proteomes" id="UP001632037"/>
    </source>
</evidence>
<accession>A0ABD3G6Y5</accession>
<dbReference type="PANTHER" id="PTHR40855">
    <property type="entry name" value="DIOX_N DOMAIN-CONTAINING PROTEIN"/>
    <property type="match status" value="1"/>
</dbReference>
<feature type="signal peptide" evidence="2">
    <location>
        <begin position="1"/>
        <end position="25"/>
    </location>
</feature>
<dbReference type="Proteomes" id="UP001632037">
    <property type="component" value="Unassembled WGS sequence"/>
</dbReference>
<organism evidence="3 4">
    <name type="scientific">Phytophthora oleae</name>
    <dbReference type="NCBI Taxonomy" id="2107226"/>
    <lineage>
        <taxon>Eukaryota</taxon>
        <taxon>Sar</taxon>
        <taxon>Stramenopiles</taxon>
        <taxon>Oomycota</taxon>
        <taxon>Peronosporomycetes</taxon>
        <taxon>Peronosporales</taxon>
        <taxon>Peronosporaceae</taxon>
        <taxon>Phytophthora</taxon>
    </lineage>
</organism>
<evidence type="ECO:0000313" key="3">
    <source>
        <dbReference type="EMBL" id="KAL3674898.1"/>
    </source>
</evidence>
<evidence type="ECO:0000256" key="1">
    <source>
        <dbReference type="SAM" id="MobiDB-lite"/>
    </source>
</evidence>
<feature type="compositionally biased region" description="Low complexity" evidence="1">
    <location>
        <begin position="515"/>
        <end position="550"/>
    </location>
</feature>
<feature type="compositionally biased region" description="Low complexity" evidence="1">
    <location>
        <begin position="447"/>
        <end position="472"/>
    </location>
</feature>
<feature type="chain" id="PRO_5044813876" evidence="2">
    <location>
        <begin position="26"/>
        <end position="556"/>
    </location>
</feature>
<dbReference type="AlphaFoldDB" id="A0ABD3G6Y5"/>
<keyword evidence="2" id="KW-0732">Signal</keyword>
<dbReference type="PANTHER" id="PTHR40855:SF1">
    <property type="entry name" value="CLAVAMINATE SYNTHASE-LIKE PROTEIN"/>
    <property type="match status" value="1"/>
</dbReference>
<proteinExistence type="predicted"/>
<feature type="region of interest" description="Disordered" evidence="1">
    <location>
        <begin position="446"/>
        <end position="556"/>
    </location>
</feature>
<feature type="compositionally biased region" description="Low complexity" evidence="1">
    <location>
        <begin position="480"/>
        <end position="503"/>
    </location>
</feature>
<dbReference type="EMBL" id="JBIMZQ010000001">
    <property type="protein sequence ID" value="KAL3674898.1"/>
    <property type="molecule type" value="Genomic_DNA"/>
</dbReference>
<evidence type="ECO:0000256" key="2">
    <source>
        <dbReference type="SAM" id="SignalP"/>
    </source>
</evidence>
<gene>
    <name evidence="3" type="ORF">V7S43_000824</name>
</gene>
<name>A0ABD3G6Y5_9STRA</name>
<reference evidence="3 4" key="1">
    <citation type="submission" date="2024-09" db="EMBL/GenBank/DDBJ databases">
        <title>Genome sequencing and assembly of Phytophthora oleae, isolate VK10A, causative agent of rot of olive drupes.</title>
        <authorList>
            <person name="Conti Taguali S."/>
            <person name="Riolo M."/>
            <person name="La Spada F."/>
            <person name="Cacciola S.O."/>
            <person name="Dionisio G."/>
        </authorList>
    </citation>
    <scope>NUCLEOTIDE SEQUENCE [LARGE SCALE GENOMIC DNA]</scope>
    <source>
        <strain evidence="3 4">VK10A</strain>
    </source>
</reference>
<keyword evidence="4" id="KW-1185">Reference proteome</keyword>
<dbReference type="PRINTS" id="PR01217">
    <property type="entry name" value="PRICHEXTENSN"/>
</dbReference>
<sequence>MVQVSKMLLGLAAMLMAGAVPTNLAEQVPAFEVPNFDYQTLATGNTPNDVLSALKKDGIISFTNVPSYAHVRQSYLDSAAACAVSAQEVNAEFLLHKTLTDGTNRYTISTPSGQDADATATTTNAACPGYKTVYDEFSSLLELVVLNVATTLDATNFTTTDGYGQTISSRKLMTDAMRLDHFHAYETPSLHERRLSDTNPSTSSENDFSLELHEDDGMFIVFATPAFYKVSKDGANSTFESVSAGGEDHSESGLIIQRRDGQRARPILKPEQVTLMVGTGYNRWVGTSEQLPAVMHAVRMPEVEMKETQRLLRGWFGKMTLLPSYQRMLKQMDFDVHANTTAYYVQQGHEADRQLLGCAPGRHLAASADAECSFNTCTVKSGATAPSGGCSVVCNRNHATDVADCEKSCDCTASTHSATTCWMLCVLDLDSCTLDQQSCSGQAKVCASTSAPTPTTAAPTTTSAPTPTTTAPPTTPPSSTPSTPSTTTAPSTPSSTPAPDSPTGSSEERDLPTDAPSSTTTAPTSSSTSSSSGSASPSSTGSPSSSTTAPVDHGVC</sequence>